<dbReference type="PANTHER" id="PTHR46558">
    <property type="entry name" value="TRACRIPTIONAL REGULATORY PROTEIN-RELATED-RELATED"/>
    <property type="match status" value="1"/>
</dbReference>
<dbReference type="Gene3D" id="1.10.260.40">
    <property type="entry name" value="lambda repressor-like DNA-binding domains"/>
    <property type="match status" value="2"/>
</dbReference>
<comment type="caution">
    <text evidence="3">The sequence shown here is derived from an EMBL/GenBank/DDBJ whole genome shotgun (WGS) entry which is preliminary data.</text>
</comment>
<name>A0A928UWV9_9SPHI</name>
<dbReference type="EMBL" id="PRDK01000008">
    <property type="protein sequence ID" value="MBE8714781.1"/>
    <property type="molecule type" value="Genomic_DNA"/>
</dbReference>
<dbReference type="Pfam" id="PF01381">
    <property type="entry name" value="HTH_3"/>
    <property type="match status" value="1"/>
</dbReference>
<reference evidence="3" key="1">
    <citation type="submission" date="2018-02" db="EMBL/GenBank/DDBJ databases">
        <authorList>
            <person name="Vasarhelyi B.M."/>
            <person name="Deshmukh S."/>
            <person name="Balint B."/>
            <person name="Kukolya J."/>
        </authorList>
    </citation>
    <scope>NUCLEOTIDE SEQUENCE</scope>
    <source>
        <strain evidence="3">KB22</strain>
    </source>
</reference>
<accession>A0A928UWV9</accession>
<evidence type="ECO:0000256" key="1">
    <source>
        <dbReference type="ARBA" id="ARBA00023125"/>
    </source>
</evidence>
<dbReference type="AlphaFoldDB" id="A0A928UWV9"/>
<evidence type="ECO:0000313" key="3">
    <source>
        <dbReference type="EMBL" id="MBE8714781.1"/>
    </source>
</evidence>
<dbReference type="InterPro" id="IPR001387">
    <property type="entry name" value="Cro/C1-type_HTH"/>
</dbReference>
<evidence type="ECO:0000259" key="2">
    <source>
        <dbReference type="PROSITE" id="PS50943"/>
    </source>
</evidence>
<dbReference type="InterPro" id="IPR010982">
    <property type="entry name" value="Lambda_DNA-bd_dom_sf"/>
</dbReference>
<dbReference type="Proteomes" id="UP000616201">
    <property type="component" value="Unassembled WGS sequence"/>
</dbReference>
<keyword evidence="1" id="KW-0238">DNA-binding</keyword>
<dbReference type="RefSeq" id="WP_196936642.1">
    <property type="nucleotide sequence ID" value="NZ_MU158698.1"/>
</dbReference>
<organism evidence="3 4">
    <name type="scientific">Sphingobacterium hungaricum</name>
    <dbReference type="NCBI Taxonomy" id="2082723"/>
    <lineage>
        <taxon>Bacteria</taxon>
        <taxon>Pseudomonadati</taxon>
        <taxon>Bacteroidota</taxon>
        <taxon>Sphingobacteriia</taxon>
        <taxon>Sphingobacteriales</taxon>
        <taxon>Sphingobacteriaceae</taxon>
        <taxon>Sphingobacterium</taxon>
    </lineage>
</organism>
<dbReference type="PROSITE" id="PS50943">
    <property type="entry name" value="HTH_CROC1"/>
    <property type="match status" value="1"/>
</dbReference>
<protein>
    <submittedName>
        <fullName evidence="3">Transcriptional regulator</fullName>
    </submittedName>
</protein>
<dbReference type="GO" id="GO:0003677">
    <property type="term" value="F:DNA binding"/>
    <property type="evidence" value="ECO:0007669"/>
    <property type="project" value="UniProtKB-KW"/>
</dbReference>
<dbReference type="CDD" id="cd00093">
    <property type="entry name" value="HTH_XRE"/>
    <property type="match status" value="1"/>
</dbReference>
<gene>
    <name evidence="3" type="ORF">C4F49_13925</name>
</gene>
<dbReference type="SUPFAM" id="SSF47413">
    <property type="entry name" value="lambda repressor-like DNA-binding domains"/>
    <property type="match status" value="2"/>
</dbReference>
<feature type="domain" description="HTH cro/C1-type" evidence="2">
    <location>
        <begin position="59"/>
        <end position="107"/>
    </location>
</feature>
<proteinExistence type="predicted"/>
<dbReference type="PANTHER" id="PTHR46558:SF15">
    <property type="entry name" value="HELIX-TURN-HELIX DOMAIN PROTEIN"/>
    <property type="match status" value="1"/>
</dbReference>
<keyword evidence="4" id="KW-1185">Reference proteome</keyword>
<evidence type="ECO:0000313" key="4">
    <source>
        <dbReference type="Proteomes" id="UP000616201"/>
    </source>
</evidence>
<sequence length="107" mass="12783">MDLKLLQKDVAKICRVTEDCVTNWERNRCEPQIQYFPRIVNFLGYCPLEFDEARLSRRIKAYRWRNGFSNKKLGKLLNVDGSTILAWENETSIPRQEYLLQLEMLLK</sequence>